<dbReference type="InterPro" id="IPR035994">
    <property type="entry name" value="Nucleoside_phosphorylase_sf"/>
</dbReference>
<keyword evidence="5 8" id="KW-0328">Glycosyltransferase</keyword>
<dbReference type="GO" id="GO:0009116">
    <property type="term" value="P:nucleoside metabolic process"/>
    <property type="evidence" value="ECO:0007669"/>
    <property type="project" value="InterPro"/>
</dbReference>
<evidence type="ECO:0000256" key="3">
    <source>
        <dbReference type="ARBA" id="ARBA00006751"/>
    </source>
</evidence>
<organism evidence="11 12">
    <name type="scientific">Clostridium novyi A str. 4570</name>
    <dbReference type="NCBI Taxonomy" id="1444290"/>
    <lineage>
        <taxon>Bacteria</taxon>
        <taxon>Bacillati</taxon>
        <taxon>Bacillota</taxon>
        <taxon>Clostridia</taxon>
        <taxon>Eubacteriales</taxon>
        <taxon>Clostridiaceae</taxon>
        <taxon>Clostridium</taxon>
    </lineage>
</organism>
<dbReference type="PIRSF" id="PIRSF000477">
    <property type="entry name" value="PurNPase"/>
    <property type="match status" value="1"/>
</dbReference>
<gene>
    <name evidence="11" type="ORF">Z969_08020</name>
</gene>
<comment type="caution">
    <text evidence="11">The sequence shown here is derived from an EMBL/GenBank/DDBJ whole genome shotgun (WGS) entry which is preliminary data.</text>
</comment>
<dbReference type="CDD" id="cd09009">
    <property type="entry name" value="PNP-EcPNPII_like"/>
    <property type="match status" value="1"/>
</dbReference>
<feature type="binding site" evidence="9">
    <location>
        <position position="113"/>
    </location>
    <ligand>
        <name>phosphate</name>
        <dbReference type="ChEBI" id="CHEBI:43474"/>
    </ligand>
</feature>
<dbReference type="SUPFAM" id="SSF53167">
    <property type="entry name" value="Purine and uridine phosphorylases"/>
    <property type="match status" value="1"/>
</dbReference>
<comment type="function">
    <text evidence="1">The purine nucleoside phosphorylases catalyze the phosphorolytic breakdown of the N-glycosidic bond in the beta-(deoxy)ribonucleoside molecules, with the formation of the corresponding free purine bases and pentose-1-phosphate. Cleaves guanosine, inosine, 2'-deoxyguanosine and 2'-deoxyinosine.</text>
</comment>
<evidence type="ECO:0000256" key="8">
    <source>
        <dbReference type="PIRNR" id="PIRNR000477"/>
    </source>
</evidence>
<feature type="binding site" evidence="9">
    <location>
        <begin position="81"/>
        <end position="83"/>
    </location>
    <ligand>
        <name>phosphate</name>
        <dbReference type="ChEBI" id="CHEBI:43474"/>
    </ligand>
</feature>
<evidence type="ECO:0000256" key="9">
    <source>
        <dbReference type="PIRSR" id="PIRSR000477-2"/>
    </source>
</evidence>
<feature type="binding site" evidence="9">
    <location>
        <position position="235"/>
    </location>
    <ligand>
        <name>a purine D-ribonucleoside</name>
        <dbReference type="ChEBI" id="CHEBI:142355"/>
    </ligand>
</feature>
<sequence length="272" mass="29798">MDLYSQIKEAAQYIKEKSKYTPEIGLILGSGLGAIGDKIEEAEYYPYSEIPHFPVSTVEGHAGRLVIGKLQGRVVVAMQGRFHFYEGYKMQEVTFPVRVMKLLGIEKLIVTNAAGAVNTSYKPGDLMLITDHINLMGANPLIGRNLSEFGVRFPDMSDPYNKELRDKVKEVAGSLGIELQEGVYAAMSGPTYETPAEIRMIRTLGGDAAGMSTVPEVIIAAHSGIKTVGISCMTNMAAGILDQPLDHEEVIETSERVRETFIKLMNGVIKEI</sequence>
<name>A0AA88ZKX3_CLONO</name>
<accession>A0AA88ZKX3</accession>
<dbReference type="NCBIfam" id="TIGR01700">
    <property type="entry name" value="PNPH"/>
    <property type="match status" value="1"/>
</dbReference>
<dbReference type="Pfam" id="PF01048">
    <property type="entry name" value="PNP_UDP_1"/>
    <property type="match status" value="1"/>
</dbReference>
<comment type="similarity">
    <text evidence="3 8">Belongs to the PNP/MTAP phosphorylase family.</text>
</comment>
<dbReference type="GO" id="GO:0005737">
    <property type="term" value="C:cytoplasm"/>
    <property type="evidence" value="ECO:0007669"/>
    <property type="project" value="TreeGrafter"/>
</dbReference>
<evidence type="ECO:0000313" key="12">
    <source>
        <dbReference type="Proteomes" id="UP000030016"/>
    </source>
</evidence>
<dbReference type="InterPro" id="IPR000845">
    <property type="entry name" value="Nucleoside_phosphorylase_d"/>
</dbReference>
<protein>
    <recommendedName>
        <fullName evidence="8">Purine nucleoside phosphorylase</fullName>
        <ecNumber evidence="8">2.4.2.1</ecNumber>
    </recommendedName>
    <alternativeName>
        <fullName evidence="8">Inosine-guanosine phosphorylase</fullName>
    </alternativeName>
</protein>
<comment type="pathway">
    <text evidence="2 8">Purine metabolism; purine nucleoside salvage.</text>
</comment>
<feature type="binding site" evidence="9">
    <location>
        <position position="193"/>
    </location>
    <ligand>
        <name>a purine D-ribonucleoside</name>
        <dbReference type="ChEBI" id="CHEBI:142355"/>
    </ligand>
</feature>
<dbReference type="InterPro" id="IPR011270">
    <property type="entry name" value="Pur_Nuc_Pase_Ino/Guo-sp"/>
</dbReference>
<feature type="domain" description="Nucleoside phosphorylase" evidence="10">
    <location>
        <begin position="24"/>
        <end position="269"/>
    </location>
</feature>
<dbReference type="FunFam" id="3.40.50.1580:FF:000010">
    <property type="entry name" value="Purine nucleoside phosphorylase"/>
    <property type="match status" value="1"/>
</dbReference>
<evidence type="ECO:0000256" key="4">
    <source>
        <dbReference type="ARBA" id="ARBA00022553"/>
    </source>
</evidence>
<evidence type="ECO:0000256" key="7">
    <source>
        <dbReference type="ARBA" id="ARBA00048556"/>
    </source>
</evidence>
<feature type="binding site" evidence="9">
    <location>
        <position position="212"/>
    </location>
    <ligand>
        <name>phosphate</name>
        <dbReference type="ChEBI" id="CHEBI:43474"/>
    </ligand>
</feature>
<dbReference type="EMBL" id="JDRX01000018">
    <property type="protein sequence ID" value="KGN01675.1"/>
    <property type="molecule type" value="Genomic_DNA"/>
</dbReference>
<dbReference type="InterPro" id="IPR011268">
    <property type="entry name" value="Purine_phosphorylase"/>
</dbReference>
<evidence type="ECO:0000256" key="1">
    <source>
        <dbReference type="ARBA" id="ARBA00002678"/>
    </source>
</evidence>
<evidence type="ECO:0000259" key="10">
    <source>
        <dbReference type="Pfam" id="PF01048"/>
    </source>
</evidence>
<dbReference type="PANTHER" id="PTHR11904:SF9">
    <property type="entry name" value="PURINE NUCLEOSIDE PHOSPHORYLASE-RELATED"/>
    <property type="match status" value="1"/>
</dbReference>
<evidence type="ECO:0000256" key="2">
    <source>
        <dbReference type="ARBA" id="ARBA00005058"/>
    </source>
</evidence>
<comment type="catalytic activity">
    <reaction evidence="7">
        <text>a purine 2'-deoxy-D-ribonucleoside + phosphate = a purine nucleobase + 2-deoxy-alpha-D-ribose 1-phosphate</text>
        <dbReference type="Rhea" id="RHEA:36431"/>
        <dbReference type="ChEBI" id="CHEBI:26386"/>
        <dbReference type="ChEBI" id="CHEBI:43474"/>
        <dbReference type="ChEBI" id="CHEBI:57259"/>
        <dbReference type="ChEBI" id="CHEBI:142361"/>
        <dbReference type="EC" id="2.4.2.1"/>
    </reaction>
</comment>
<dbReference type="PANTHER" id="PTHR11904">
    <property type="entry name" value="METHYLTHIOADENOSINE/PURINE NUCLEOSIDE PHOSPHORYLASE"/>
    <property type="match status" value="1"/>
</dbReference>
<keyword evidence="4" id="KW-0597">Phosphoprotein</keyword>
<evidence type="ECO:0000256" key="5">
    <source>
        <dbReference type="ARBA" id="ARBA00022676"/>
    </source>
</evidence>
<feature type="binding site" evidence="9">
    <location>
        <position position="30"/>
    </location>
    <ligand>
        <name>phosphate</name>
        <dbReference type="ChEBI" id="CHEBI:43474"/>
    </ligand>
</feature>
<evidence type="ECO:0000313" key="11">
    <source>
        <dbReference type="EMBL" id="KGN01675.1"/>
    </source>
</evidence>
<evidence type="ECO:0000256" key="6">
    <source>
        <dbReference type="ARBA" id="ARBA00022679"/>
    </source>
</evidence>
<feature type="binding site" evidence="9">
    <location>
        <position position="61"/>
    </location>
    <ligand>
        <name>phosphate</name>
        <dbReference type="ChEBI" id="CHEBI:43474"/>
    </ligand>
</feature>
<dbReference type="Gene3D" id="3.40.50.1580">
    <property type="entry name" value="Nucleoside phosphorylase domain"/>
    <property type="match status" value="1"/>
</dbReference>
<reference evidence="11 12" key="1">
    <citation type="submission" date="2014-01" db="EMBL/GenBank/DDBJ databases">
        <title>Plasmidome dynamics in the species complex Clostridium novyi sensu lato converts strains of independent lineages into distinctly different pathogens.</title>
        <authorList>
            <person name="Skarin H."/>
            <person name="Segerman B."/>
        </authorList>
    </citation>
    <scope>NUCLEOTIDE SEQUENCE [LARGE SCALE GENOMIC DNA]</scope>
    <source>
        <strain evidence="11 12">4570</strain>
    </source>
</reference>
<keyword evidence="6 8" id="KW-0808">Transferase</keyword>
<dbReference type="RefSeq" id="WP_039250189.1">
    <property type="nucleotide sequence ID" value="NZ_JDRX01000018.1"/>
</dbReference>
<dbReference type="AlphaFoldDB" id="A0AA88ZKX3"/>
<dbReference type="GO" id="GO:0004731">
    <property type="term" value="F:purine-nucleoside phosphorylase activity"/>
    <property type="evidence" value="ECO:0007669"/>
    <property type="project" value="UniProtKB-EC"/>
</dbReference>
<dbReference type="Proteomes" id="UP000030016">
    <property type="component" value="Unassembled WGS sequence"/>
</dbReference>
<dbReference type="NCBIfam" id="TIGR01697">
    <property type="entry name" value="PNPH-PUNA-XAPA"/>
    <property type="match status" value="1"/>
</dbReference>
<dbReference type="NCBIfam" id="NF006054">
    <property type="entry name" value="PRK08202.1"/>
    <property type="match status" value="1"/>
</dbReference>
<dbReference type="EC" id="2.4.2.1" evidence="8"/>
<proteinExistence type="inferred from homology"/>